<protein>
    <submittedName>
        <fullName evidence="1">Uncharacterized protein</fullName>
    </submittedName>
</protein>
<gene>
    <name evidence="1" type="ORF">AG0111_0g11377</name>
</gene>
<accession>A0ACB6F761</accession>
<evidence type="ECO:0000313" key="1">
    <source>
        <dbReference type="EMBL" id="KAB2100210.1"/>
    </source>
</evidence>
<sequence>MAITFGSFGDIIAAVQVVYKLIEVLNSQRGAKREFGDLLVDLRLFHRYLEQLLSFWQTRQEDPSLEVLFNVLQPSISDTKGEISSFLEHIISRYGKSLLSNSKPNPKDVGKMLQWHMLERDNVARLQDKLRKSKEIILMVQSQANMILEEKDQSIVIERMDALADAETETARQLNERLDDLGGKLEKQGEVLGLISRSIGSISSTIAPIANLVVDLPGMLAKIHAEQLSQRLLFFSLNPFAQNSAIVEDALGWKFSIPLELISSWNTLQSILMDRFSNQPGYDLVRARRYAIRDDLSGLDIRQTKPLTYVLRPGQKVNMCMVYFTGDKNTMNCARCKKSTLRAHNLAFICSDPRCGMEIQRIEETHETTALNDKTDGGSTQPNLRTDGSIMQPDFENEFPADLITMPDMEEGPEVFKRVRLLSRWEFRLESRGPLIYKTGQYNWWKARCPEAMPMKLALAAALRENLDNSIFTTAGPSKFPKIMALNLWFVGSTLQQSRPMLVIFSPTKKARREAWKFSTGIDWIRANPSLVLLTSWNPTFHPAIMRFYKRI</sequence>
<reference evidence="1 2" key="1">
    <citation type="journal article" date="2019" name="bioRxiv">
        <title>Genomics, evolutionary history and diagnostics of the Alternaria alternata species group including apple and Asian pear pathotypes.</title>
        <authorList>
            <person name="Armitage A.D."/>
            <person name="Cockerton H.M."/>
            <person name="Sreenivasaprasad S."/>
            <person name="Woodhall J.W."/>
            <person name="Lane C.R."/>
            <person name="Harrison R.J."/>
            <person name="Clarkson J.P."/>
        </authorList>
    </citation>
    <scope>NUCLEOTIDE SEQUENCE [LARGE SCALE GENOMIC DNA]</scope>
    <source>
        <strain evidence="1 2">FERA 650</strain>
    </source>
</reference>
<name>A0ACB6F761_9PLEO</name>
<organism evidence="1 2">
    <name type="scientific">Alternaria gaisen</name>
    <dbReference type="NCBI Taxonomy" id="167740"/>
    <lineage>
        <taxon>Eukaryota</taxon>
        <taxon>Fungi</taxon>
        <taxon>Dikarya</taxon>
        <taxon>Ascomycota</taxon>
        <taxon>Pezizomycotina</taxon>
        <taxon>Dothideomycetes</taxon>
        <taxon>Pleosporomycetidae</taxon>
        <taxon>Pleosporales</taxon>
        <taxon>Pleosporineae</taxon>
        <taxon>Pleosporaceae</taxon>
        <taxon>Alternaria</taxon>
        <taxon>Alternaria sect. Alternaria</taxon>
    </lineage>
</organism>
<evidence type="ECO:0000313" key="2">
    <source>
        <dbReference type="Proteomes" id="UP000293547"/>
    </source>
</evidence>
<keyword evidence="2" id="KW-1185">Reference proteome</keyword>
<dbReference type="EMBL" id="PDWZ02000013">
    <property type="protein sequence ID" value="KAB2100210.1"/>
    <property type="molecule type" value="Genomic_DNA"/>
</dbReference>
<dbReference type="Proteomes" id="UP000293547">
    <property type="component" value="Unassembled WGS sequence"/>
</dbReference>
<proteinExistence type="predicted"/>
<comment type="caution">
    <text evidence="1">The sequence shown here is derived from an EMBL/GenBank/DDBJ whole genome shotgun (WGS) entry which is preliminary data.</text>
</comment>